<dbReference type="InterPro" id="IPR013494">
    <property type="entry name" value="CHP02678"/>
</dbReference>
<organism evidence="1 2">
    <name type="scientific">Dactylosporangium cerinum</name>
    <dbReference type="NCBI Taxonomy" id="1434730"/>
    <lineage>
        <taxon>Bacteria</taxon>
        <taxon>Bacillati</taxon>
        <taxon>Actinomycetota</taxon>
        <taxon>Actinomycetes</taxon>
        <taxon>Micromonosporales</taxon>
        <taxon>Micromonosporaceae</taxon>
        <taxon>Dactylosporangium</taxon>
    </lineage>
</organism>
<dbReference type="Proteomes" id="UP001595912">
    <property type="component" value="Unassembled WGS sequence"/>
</dbReference>
<accession>A0ABV9W071</accession>
<proteinExistence type="predicted"/>
<dbReference type="EMBL" id="JBHSIU010000028">
    <property type="protein sequence ID" value="MFC5000880.1"/>
    <property type="molecule type" value="Genomic_DNA"/>
</dbReference>
<protein>
    <submittedName>
        <fullName evidence="1">TIGR02678 family protein</fullName>
    </submittedName>
</protein>
<gene>
    <name evidence="1" type="ORF">ACFPIJ_23950</name>
</gene>
<name>A0ABV9W071_9ACTN</name>
<comment type="caution">
    <text evidence="1">The sequence shown here is derived from an EMBL/GenBank/DDBJ whole genome shotgun (WGS) entry which is preliminary data.</text>
</comment>
<dbReference type="Pfam" id="PF09661">
    <property type="entry name" value="DUF2398"/>
    <property type="match status" value="1"/>
</dbReference>
<evidence type="ECO:0000313" key="2">
    <source>
        <dbReference type="Proteomes" id="UP001595912"/>
    </source>
</evidence>
<dbReference type="RefSeq" id="WP_380117409.1">
    <property type="nucleotide sequence ID" value="NZ_JBHSIU010000028.1"/>
</dbReference>
<dbReference type="NCBIfam" id="TIGR02678">
    <property type="entry name" value="TIGR02678 family protein"/>
    <property type="match status" value="1"/>
</dbReference>
<evidence type="ECO:0000313" key="1">
    <source>
        <dbReference type="EMBL" id="MFC5000880.1"/>
    </source>
</evidence>
<sequence>MAEPHEHDIALAEERRRAVRALLAQPLLHPTHDEFPLVRRHADWLKSWFGQFLGYRLVVEAGFARLFKAGLPPGQGRPLLQKSGTPFAPRSYAYLALTVAVLLTGPEQLLLSQLVADIRSAAVEAGIDLGDVDRAVERRALTTALRQLVQWRVLLEEQGTVDGDQAEALLSVDRDLVTHLLAAPIGRAANPEEFMAAEQRTTRHAVRRRLVECPVVYVDDLTARERAWLRKEQRRDERAFAEYTGLHAELRAEGAALLDPDDDLSDVDFPGTGTVAQAALLTVEALAGALAPEVSRTGPPVVGVPVPDGLIEETLAGLVERHAKRWAGAYTENPAALKDAVVDLLTQLQLLGRAGPTVADAEHDEDIAAERAVDARNARGTAPPGALVLLAAAGRYAVTVEGAQRG</sequence>
<keyword evidence="2" id="KW-1185">Reference proteome</keyword>
<reference evidence="2" key="1">
    <citation type="journal article" date="2019" name="Int. J. Syst. Evol. Microbiol.">
        <title>The Global Catalogue of Microorganisms (GCM) 10K type strain sequencing project: providing services to taxonomists for standard genome sequencing and annotation.</title>
        <authorList>
            <consortium name="The Broad Institute Genomics Platform"/>
            <consortium name="The Broad Institute Genome Sequencing Center for Infectious Disease"/>
            <person name="Wu L."/>
            <person name="Ma J."/>
        </authorList>
    </citation>
    <scope>NUCLEOTIDE SEQUENCE [LARGE SCALE GENOMIC DNA]</scope>
    <source>
        <strain evidence="2">CGMCC 4.7152</strain>
    </source>
</reference>